<dbReference type="SUPFAM" id="SSF142795">
    <property type="entry name" value="CAC2185-like"/>
    <property type="match status" value="1"/>
</dbReference>
<dbReference type="InterPro" id="IPR015037">
    <property type="entry name" value="DUF1919"/>
</dbReference>
<dbReference type="RefSeq" id="WP_079754626.1">
    <property type="nucleotide sequence ID" value="NZ_CAXXAS010000003.1"/>
</dbReference>
<dbReference type="EMBL" id="AABKAB010000009">
    <property type="protein sequence ID" value="EAH8157446.1"/>
    <property type="molecule type" value="Genomic_DNA"/>
</dbReference>
<proteinExistence type="predicted"/>
<name>A0A5T0VNC5_CAMCO</name>
<protein>
    <submittedName>
        <fullName evidence="1">DUF1919 domain-containing protein</fullName>
    </submittedName>
</protein>
<dbReference type="AlphaFoldDB" id="A0A5T0VNC5"/>
<accession>A0A5T0VNC5</accession>
<dbReference type="Proteomes" id="UP000576616">
    <property type="component" value="Unassembled WGS sequence"/>
</dbReference>
<evidence type="ECO:0000313" key="2">
    <source>
        <dbReference type="Proteomes" id="UP000576616"/>
    </source>
</evidence>
<dbReference type="InterPro" id="IPR037226">
    <property type="entry name" value="CAC2185-like_sf"/>
</dbReference>
<reference evidence="1 2" key="1">
    <citation type="submission" date="2019-01" db="EMBL/GenBank/DDBJ databases">
        <authorList>
            <consortium name="PulseNet: The National Subtyping Network for Foodborne Disease Surveillance"/>
            <person name="Tarr C.L."/>
            <person name="Trees E."/>
            <person name="Katz L.S."/>
            <person name="Carleton-Romer H.A."/>
            <person name="Stroika S."/>
            <person name="Kucerova Z."/>
            <person name="Roache K.F."/>
            <person name="Sabol A.L."/>
            <person name="Besser J."/>
            <person name="Gerner-Smidt P."/>
        </authorList>
    </citation>
    <scope>NUCLEOTIDE SEQUENCE [LARGE SCALE GENOMIC DNA]</scope>
    <source>
        <strain evidence="1 2">PNUSAC007828</strain>
    </source>
</reference>
<sequence length="336" mass="39979">MISIFSNNCIAGFLYCDYKIKFLSPTINLQLTPVDFIKMCSHLDYYLSLEIKEIKVDDKVLSKFKDVGGGNNINFPVGMLGDLMIFFQHYKNINEAIEKWNYRKNRIVKKKYIIMNYINYEAYPCHKDFQEIIAMFKEVPYEKKIFLHSIENLNINKDFVFIPKVKTSWFKQIAYKPYNIKTYQIFNFSRWFNLDNITNSNSTQLNQLQSKLSFQTKYGTAKIRIQNQLSYKLGQAMIVNSKSFLGYIRMPFVLSYIKDKHKQEQKNYQEKIKKDPSLKLPPLESYPDYQEALKEKECFTYKLGEALIRANNNWYGGGYIKLLLEIRKLKKEFKKK</sequence>
<organism evidence="1 2">
    <name type="scientific">Campylobacter coli</name>
    <dbReference type="NCBI Taxonomy" id="195"/>
    <lineage>
        <taxon>Bacteria</taxon>
        <taxon>Pseudomonadati</taxon>
        <taxon>Campylobacterota</taxon>
        <taxon>Epsilonproteobacteria</taxon>
        <taxon>Campylobacterales</taxon>
        <taxon>Campylobacteraceae</taxon>
        <taxon>Campylobacter</taxon>
    </lineage>
</organism>
<comment type="caution">
    <text evidence="1">The sequence shown here is derived from an EMBL/GenBank/DDBJ whole genome shotgun (WGS) entry which is preliminary data.</text>
</comment>
<dbReference type="Pfam" id="PF08942">
    <property type="entry name" value="DUF1919"/>
    <property type="match status" value="1"/>
</dbReference>
<gene>
    <name evidence="1" type="ORF">ES716_05865</name>
</gene>
<evidence type="ECO:0000313" key="1">
    <source>
        <dbReference type="EMBL" id="EAH8157446.1"/>
    </source>
</evidence>